<evidence type="ECO:0000256" key="11">
    <source>
        <dbReference type="ARBA" id="ARBA00023303"/>
    </source>
</evidence>
<feature type="transmembrane region" description="Helical" evidence="13">
    <location>
        <begin position="361"/>
        <end position="382"/>
    </location>
</feature>
<evidence type="ECO:0000256" key="13">
    <source>
        <dbReference type="SAM" id="Phobius"/>
    </source>
</evidence>
<keyword evidence="11 12" id="KW-0407">Ion channel</keyword>
<evidence type="ECO:0000256" key="2">
    <source>
        <dbReference type="ARBA" id="ARBA00007193"/>
    </source>
</evidence>
<dbReference type="Pfam" id="PF00858">
    <property type="entry name" value="ASC"/>
    <property type="match status" value="1"/>
</dbReference>
<evidence type="ECO:0000256" key="10">
    <source>
        <dbReference type="ARBA" id="ARBA00023201"/>
    </source>
</evidence>
<evidence type="ECO:0000256" key="1">
    <source>
        <dbReference type="ARBA" id="ARBA00004141"/>
    </source>
</evidence>
<dbReference type="AlphaFoldDB" id="A0AAN8S1C3"/>
<reference evidence="14 15" key="1">
    <citation type="submission" date="2023-10" db="EMBL/GenBank/DDBJ databases">
        <title>Genomes of two closely related lineages of the louse Polyplax serrata with different host specificities.</title>
        <authorList>
            <person name="Martinu J."/>
            <person name="Tarabai H."/>
            <person name="Stefka J."/>
            <person name="Hypsa V."/>
        </authorList>
    </citation>
    <scope>NUCLEOTIDE SEQUENCE [LARGE SCALE GENOMIC DNA]</scope>
    <source>
        <strain evidence="14">HR10_N</strain>
    </source>
</reference>
<dbReference type="GO" id="GO:0015280">
    <property type="term" value="F:ligand-gated sodium channel activity"/>
    <property type="evidence" value="ECO:0007669"/>
    <property type="project" value="TreeGrafter"/>
</dbReference>
<dbReference type="Gene3D" id="1.10.287.770">
    <property type="entry name" value="YojJ-like"/>
    <property type="match status" value="1"/>
</dbReference>
<keyword evidence="6 13" id="KW-1133">Transmembrane helix</keyword>
<keyword evidence="10 12" id="KW-0739">Sodium transport</keyword>
<gene>
    <name evidence="14" type="ORF">RUM43_005259</name>
</gene>
<dbReference type="PANTHER" id="PTHR11690">
    <property type="entry name" value="AMILORIDE-SENSITIVE SODIUM CHANNEL-RELATED"/>
    <property type="match status" value="1"/>
</dbReference>
<protein>
    <submittedName>
        <fullName evidence="14">Uncharacterized protein</fullName>
    </submittedName>
</protein>
<comment type="similarity">
    <text evidence="2 12">Belongs to the amiloride-sensitive sodium channel (TC 1.A.6) family.</text>
</comment>
<keyword evidence="3 12" id="KW-0813">Transport</keyword>
<evidence type="ECO:0000256" key="3">
    <source>
        <dbReference type="ARBA" id="ARBA00022448"/>
    </source>
</evidence>
<dbReference type="PANTHER" id="PTHR11690:SF248">
    <property type="entry name" value="PICKPOCKET 17, ISOFORM A"/>
    <property type="match status" value="1"/>
</dbReference>
<keyword evidence="9 13" id="KW-0472">Membrane</keyword>
<comment type="caution">
    <text evidence="14">The sequence shown here is derived from an EMBL/GenBank/DDBJ whole genome shotgun (WGS) entry which is preliminary data.</text>
</comment>
<evidence type="ECO:0000256" key="9">
    <source>
        <dbReference type="ARBA" id="ARBA00023136"/>
    </source>
</evidence>
<evidence type="ECO:0000313" key="15">
    <source>
        <dbReference type="Proteomes" id="UP001372834"/>
    </source>
</evidence>
<evidence type="ECO:0000256" key="4">
    <source>
        <dbReference type="ARBA" id="ARBA00022461"/>
    </source>
</evidence>
<dbReference type="EMBL" id="JAWJWE010000037">
    <property type="protein sequence ID" value="KAK6624968.1"/>
    <property type="molecule type" value="Genomic_DNA"/>
</dbReference>
<dbReference type="GO" id="GO:0005886">
    <property type="term" value="C:plasma membrane"/>
    <property type="evidence" value="ECO:0007669"/>
    <property type="project" value="TreeGrafter"/>
</dbReference>
<organism evidence="14 15">
    <name type="scientific">Polyplax serrata</name>
    <name type="common">Common mouse louse</name>
    <dbReference type="NCBI Taxonomy" id="468196"/>
    <lineage>
        <taxon>Eukaryota</taxon>
        <taxon>Metazoa</taxon>
        <taxon>Ecdysozoa</taxon>
        <taxon>Arthropoda</taxon>
        <taxon>Hexapoda</taxon>
        <taxon>Insecta</taxon>
        <taxon>Pterygota</taxon>
        <taxon>Neoptera</taxon>
        <taxon>Paraneoptera</taxon>
        <taxon>Psocodea</taxon>
        <taxon>Troctomorpha</taxon>
        <taxon>Phthiraptera</taxon>
        <taxon>Anoplura</taxon>
        <taxon>Polyplacidae</taxon>
        <taxon>Polyplax</taxon>
    </lineage>
</organism>
<evidence type="ECO:0000256" key="12">
    <source>
        <dbReference type="RuleBase" id="RU000679"/>
    </source>
</evidence>
<evidence type="ECO:0000256" key="7">
    <source>
        <dbReference type="ARBA" id="ARBA00023053"/>
    </source>
</evidence>
<keyword evidence="7" id="KW-0915">Sodium</keyword>
<accession>A0AAN8S1C3</accession>
<evidence type="ECO:0000313" key="14">
    <source>
        <dbReference type="EMBL" id="KAK6624968.1"/>
    </source>
</evidence>
<dbReference type="InterPro" id="IPR001873">
    <property type="entry name" value="ENaC"/>
</dbReference>
<keyword evidence="8 12" id="KW-0406">Ion transport</keyword>
<keyword evidence="4 12" id="KW-0894">Sodium channel</keyword>
<evidence type="ECO:0000256" key="5">
    <source>
        <dbReference type="ARBA" id="ARBA00022692"/>
    </source>
</evidence>
<name>A0AAN8S1C3_POLSC</name>
<dbReference type="Proteomes" id="UP001372834">
    <property type="component" value="Unassembled WGS sequence"/>
</dbReference>
<evidence type="ECO:0000256" key="6">
    <source>
        <dbReference type="ARBA" id="ARBA00022989"/>
    </source>
</evidence>
<keyword evidence="5 12" id="KW-0812">Transmembrane</keyword>
<sequence>MVSPRVVAPLKKVKKWFCEQNLEDWIRWVVLIICLTLVYNQLLECAHKLKHPPVTSHSMLSLNDSMYYPAVTVCREPPYNKRVFPKFNFSTDHIGSFPYSSFWKFFPYGIYNISDFWQEAVYDQSVLTSCGLDGKGVELTSSVHLQSGMCHTIRPIRPVNAVGRKSGYSLFLKHDLYDYRPLVDEEPGWKIYIHEAKEIFSENTNLLASRQDHIFVPVGETTEISLDAYQFNTLVNCSNDENYSVTKCEEMCTIEKDIDPLLNCTGPWFSWLKKPFCNNYEGMRALLKASLMMKNKNCCLQSCKATHYKIFVVKRTPSPIARKLSSTAIIYFSSKTVITLQERFSYSWTDFLGEFGGTVGFLLGLSIVGAIGIVSNVMKFFLS</sequence>
<evidence type="ECO:0000256" key="8">
    <source>
        <dbReference type="ARBA" id="ARBA00023065"/>
    </source>
</evidence>
<comment type="subcellular location">
    <subcellularLocation>
        <location evidence="1">Membrane</location>
        <topology evidence="1">Multi-pass membrane protein</topology>
    </subcellularLocation>
</comment>
<proteinExistence type="inferred from homology"/>